<reference evidence="3" key="1">
    <citation type="journal article" date="2011" name="Proc. Natl. Acad. Sci. U.S.A.">
        <title>Obligate biotrophy features unraveled by the genomic analysis of rust fungi.</title>
        <authorList>
            <person name="Duplessis S."/>
            <person name="Cuomo C.A."/>
            <person name="Lin Y.-C."/>
            <person name="Aerts A."/>
            <person name="Tisserant E."/>
            <person name="Veneault-Fourrey C."/>
            <person name="Joly D.L."/>
            <person name="Hacquard S."/>
            <person name="Amselem J."/>
            <person name="Cantarel B.L."/>
            <person name="Chiu R."/>
            <person name="Coutinho P.M."/>
            <person name="Feau N."/>
            <person name="Field M."/>
            <person name="Frey P."/>
            <person name="Gelhaye E."/>
            <person name="Goldberg J."/>
            <person name="Grabherr M.G."/>
            <person name="Kodira C.D."/>
            <person name="Kohler A."/>
            <person name="Kuees U."/>
            <person name="Lindquist E.A."/>
            <person name="Lucas S.M."/>
            <person name="Mago R."/>
            <person name="Mauceli E."/>
            <person name="Morin E."/>
            <person name="Murat C."/>
            <person name="Pangilinan J.L."/>
            <person name="Park R."/>
            <person name="Pearson M."/>
            <person name="Quesneville H."/>
            <person name="Rouhier N."/>
            <person name="Sakthikumar S."/>
            <person name="Salamov A.A."/>
            <person name="Schmutz J."/>
            <person name="Selles B."/>
            <person name="Shapiro H."/>
            <person name="Tanguay P."/>
            <person name="Tuskan G.A."/>
            <person name="Henrissat B."/>
            <person name="Van de Peer Y."/>
            <person name="Rouze P."/>
            <person name="Ellis J.G."/>
            <person name="Dodds P.N."/>
            <person name="Schein J.E."/>
            <person name="Zhong S."/>
            <person name="Hamelin R.C."/>
            <person name="Grigoriev I.V."/>
            <person name="Szabo L.J."/>
            <person name="Martin F."/>
        </authorList>
    </citation>
    <scope>NUCLEOTIDE SEQUENCE [LARGE SCALE GENOMIC DNA]</scope>
    <source>
        <strain evidence="3">98AG31 / pathotype 3-4-7</strain>
    </source>
</reference>
<dbReference type="GeneID" id="18934212"/>
<dbReference type="HOGENOM" id="CLU_052066_0_0_1"/>
<sequence>MRSSRRNLGLVPEFSPEPTPPNSDEEFINDFQIETTLEEEERIRKEDEEELLNKEQLLSEDDEDLIIETMKNKDVVLSSDESEEEPLPTIEHKGIKNDSMKSSFLVSQAKLALEKGDDELLKKILNSMDAKVDKKEKEDLNEVNPLKNYKKGETSRSGLRAFNEFWDAHLKKLDYHFPLTIFNEEWIELDKMVSNNNTSKKKDRIIGQIPRSEWYLSFAEWTRARQLMVKYVRKHYKHEDFASDLEEHFEYVQQLSVRHGWLTAFRYDIAVRTDVTCNHVNGAPGDPSVKREEFLEDALARTNLLRDGRIMKYDNPYAKGNARERFSPITGDRYPNGKNHNLTDLELETEEENTFLKVPGFQRNNSRNFRDDKRGNFVRNNRRSPSPYSKEEKGKGKQHPNSNYKGNNFDENYQKNKNEKLEPKQSTSKDKL</sequence>
<evidence type="ECO:0000313" key="3">
    <source>
        <dbReference type="Proteomes" id="UP000001072"/>
    </source>
</evidence>
<evidence type="ECO:0000256" key="1">
    <source>
        <dbReference type="SAM" id="MobiDB-lite"/>
    </source>
</evidence>
<feature type="region of interest" description="Disordered" evidence="1">
    <location>
        <begin position="357"/>
        <end position="432"/>
    </location>
</feature>
<feature type="compositionally biased region" description="Basic and acidic residues" evidence="1">
    <location>
        <begin position="412"/>
        <end position="432"/>
    </location>
</feature>
<name>F4SDQ0_MELLP</name>
<feature type="region of interest" description="Disordered" evidence="1">
    <location>
        <begin position="1"/>
        <end position="26"/>
    </location>
</feature>
<dbReference type="EMBL" id="GL883280">
    <property type="protein sequence ID" value="EGF97226.1"/>
    <property type="molecule type" value="Genomic_DNA"/>
</dbReference>
<dbReference type="RefSeq" id="XP_007419504.1">
    <property type="nucleotide sequence ID" value="XM_007419442.1"/>
</dbReference>
<gene>
    <name evidence="2" type="ORF">MELLADRAFT_86518</name>
</gene>
<dbReference type="VEuPathDB" id="FungiDB:MELLADRAFT_86518"/>
<dbReference type="KEGG" id="mlr:MELLADRAFT_86518"/>
<dbReference type="Proteomes" id="UP000001072">
    <property type="component" value="Unassembled WGS sequence"/>
</dbReference>
<dbReference type="OrthoDB" id="10394976at2759"/>
<feature type="region of interest" description="Disordered" evidence="1">
    <location>
        <begin position="321"/>
        <end position="341"/>
    </location>
</feature>
<keyword evidence="3" id="KW-1185">Reference proteome</keyword>
<dbReference type="InParanoid" id="F4SDQ0"/>
<dbReference type="AlphaFoldDB" id="F4SDQ0"/>
<organism evidence="3">
    <name type="scientific">Melampsora larici-populina (strain 98AG31 / pathotype 3-4-7)</name>
    <name type="common">Poplar leaf rust fungus</name>
    <dbReference type="NCBI Taxonomy" id="747676"/>
    <lineage>
        <taxon>Eukaryota</taxon>
        <taxon>Fungi</taxon>
        <taxon>Dikarya</taxon>
        <taxon>Basidiomycota</taxon>
        <taxon>Pucciniomycotina</taxon>
        <taxon>Pucciniomycetes</taxon>
        <taxon>Pucciniales</taxon>
        <taxon>Melampsoraceae</taxon>
        <taxon>Melampsora</taxon>
    </lineage>
</organism>
<proteinExistence type="predicted"/>
<accession>F4SDQ0</accession>
<feature type="compositionally biased region" description="Polar residues" evidence="1">
    <location>
        <begin position="399"/>
        <end position="411"/>
    </location>
</feature>
<evidence type="ECO:0000313" key="2">
    <source>
        <dbReference type="EMBL" id="EGF97226.1"/>
    </source>
</evidence>
<protein>
    <submittedName>
        <fullName evidence="2">Uncharacterized protein</fullName>
    </submittedName>
</protein>